<comment type="caution">
    <text evidence="2">The sequence shown here is derived from an EMBL/GenBank/DDBJ whole genome shotgun (WGS) entry which is preliminary data.</text>
</comment>
<dbReference type="EMBL" id="LUCH01006828">
    <property type="protein sequence ID" value="KAF5397069.1"/>
    <property type="molecule type" value="Genomic_DNA"/>
</dbReference>
<dbReference type="PANTHER" id="PTHR24192:SF3">
    <property type="entry name" value="ANKYRIN REPEAT DOMAIN 40"/>
    <property type="match status" value="1"/>
</dbReference>
<gene>
    <name evidence="2" type="ORF">PHET_09324</name>
</gene>
<dbReference type="InterPro" id="IPR002110">
    <property type="entry name" value="Ankyrin_rpt"/>
</dbReference>
<reference evidence="2" key="1">
    <citation type="submission" date="2019-05" db="EMBL/GenBank/DDBJ databases">
        <title>Annotation for the trematode Paragonimus heterotremus.</title>
        <authorList>
            <person name="Choi Y.-J."/>
        </authorList>
    </citation>
    <scope>NUCLEOTIDE SEQUENCE</scope>
    <source>
        <strain evidence="2">LC</strain>
    </source>
</reference>
<accession>A0A8J4T3K8</accession>
<protein>
    <recommendedName>
        <fullName evidence="4">Ankyrin repeat domain-containing protein</fullName>
    </recommendedName>
</protein>
<dbReference type="AlphaFoldDB" id="A0A8J4T3K8"/>
<evidence type="ECO:0000256" key="1">
    <source>
        <dbReference type="PROSITE-ProRule" id="PRU00023"/>
    </source>
</evidence>
<dbReference type="Gene3D" id="1.25.40.20">
    <property type="entry name" value="Ankyrin repeat-containing domain"/>
    <property type="match status" value="1"/>
</dbReference>
<proteinExistence type="predicted"/>
<dbReference type="SUPFAM" id="SSF48403">
    <property type="entry name" value="Ankyrin repeat"/>
    <property type="match status" value="1"/>
</dbReference>
<dbReference type="Pfam" id="PF12796">
    <property type="entry name" value="Ank_2"/>
    <property type="match status" value="1"/>
</dbReference>
<keyword evidence="1" id="KW-0040">ANK repeat</keyword>
<evidence type="ECO:0000313" key="3">
    <source>
        <dbReference type="Proteomes" id="UP000748531"/>
    </source>
</evidence>
<evidence type="ECO:0008006" key="4">
    <source>
        <dbReference type="Google" id="ProtNLM"/>
    </source>
</evidence>
<keyword evidence="3" id="KW-1185">Reference proteome</keyword>
<organism evidence="2 3">
    <name type="scientific">Paragonimus heterotremus</name>
    <dbReference type="NCBI Taxonomy" id="100268"/>
    <lineage>
        <taxon>Eukaryota</taxon>
        <taxon>Metazoa</taxon>
        <taxon>Spiralia</taxon>
        <taxon>Lophotrochozoa</taxon>
        <taxon>Platyhelminthes</taxon>
        <taxon>Trematoda</taxon>
        <taxon>Digenea</taxon>
        <taxon>Plagiorchiida</taxon>
        <taxon>Troglotremata</taxon>
        <taxon>Troglotrematidae</taxon>
        <taxon>Paragonimus</taxon>
    </lineage>
</organism>
<sequence length="203" mass="22316">MNKMYIVDQDSLSSYELGEQLNQAASLGLLVEVEDLLGRGADVNHSNKVNGMTPLHWAMLRHHSRVADFLLSVGADPTLPRKDGLKPGELGGQQTLAFTPNYLTYPNFLQLITSNEPIVSSKQNVGNGVLLKVRLANDVDGDFCEIEAPVETCDFNSFQALLASELSVDSGRIKKIRKLPNIIVRNEADLRRLTTGTELEVVV</sequence>
<evidence type="ECO:0000313" key="2">
    <source>
        <dbReference type="EMBL" id="KAF5397069.1"/>
    </source>
</evidence>
<dbReference type="InterPro" id="IPR039195">
    <property type="entry name" value="ANKRD40"/>
</dbReference>
<name>A0A8J4T3K8_9TREM</name>
<dbReference type="InterPro" id="IPR036770">
    <property type="entry name" value="Ankyrin_rpt-contain_sf"/>
</dbReference>
<dbReference type="PROSITE" id="PS50297">
    <property type="entry name" value="ANK_REP_REGION"/>
    <property type="match status" value="1"/>
</dbReference>
<feature type="repeat" description="ANK" evidence="1">
    <location>
        <begin position="50"/>
        <end position="82"/>
    </location>
</feature>
<dbReference type="Proteomes" id="UP000748531">
    <property type="component" value="Unassembled WGS sequence"/>
</dbReference>
<dbReference type="SMART" id="SM00248">
    <property type="entry name" value="ANK"/>
    <property type="match status" value="1"/>
</dbReference>
<dbReference type="OrthoDB" id="194358at2759"/>
<dbReference type="PANTHER" id="PTHR24192">
    <property type="entry name" value="ANKYRIN REPEAT DOMAIN 40"/>
    <property type="match status" value="1"/>
</dbReference>
<dbReference type="PROSITE" id="PS50088">
    <property type="entry name" value="ANK_REPEAT"/>
    <property type="match status" value="1"/>
</dbReference>